<evidence type="ECO:0000313" key="3">
    <source>
        <dbReference type="Proteomes" id="UP000005143"/>
    </source>
</evidence>
<keyword evidence="3" id="KW-1185">Reference proteome</keyword>
<proteinExistence type="predicted"/>
<gene>
    <name evidence="2" type="ORF">PAI11_20430</name>
</gene>
<reference evidence="2 3" key="1">
    <citation type="journal article" date="2013" name="Biodegradation">
        <title>Quantitative proteomic analysis of ibuprofen-degrading Patulibacter sp. strain I11.</title>
        <authorList>
            <person name="Almeida B."/>
            <person name="Kjeldal H."/>
            <person name="Lolas I."/>
            <person name="Knudsen A.D."/>
            <person name="Carvalho G."/>
            <person name="Nielsen K.L."/>
            <person name="Barreto Crespo M.T."/>
            <person name="Stensballe A."/>
            <person name="Nielsen J.L."/>
        </authorList>
    </citation>
    <scope>NUCLEOTIDE SEQUENCE [LARGE SCALE GENOMIC DNA]</scope>
    <source>
        <strain evidence="2 3">I11</strain>
    </source>
</reference>
<organism evidence="2 3">
    <name type="scientific">Patulibacter medicamentivorans</name>
    <dbReference type="NCBI Taxonomy" id="1097667"/>
    <lineage>
        <taxon>Bacteria</taxon>
        <taxon>Bacillati</taxon>
        <taxon>Actinomycetota</taxon>
        <taxon>Thermoleophilia</taxon>
        <taxon>Solirubrobacterales</taxon>
        <taxon>Patulibacteraceae</taxon>
        <taxon>Patulibacter</taxon>
    </lineage>
</organism>
<accession>H0E5F2</accession>
<evidence type="ECO:0000313" key="2">
    <source>
        <dbReference type="EMBL" id="EHN11093.1"/>
    </source>
</evidence>
<protein>
    <submittedName>
        <fullName evidence="2">Uncharacterized protein</fullName>
    </submittedName>
</protein>
<dbReference type="AlphaFoldDB" id="H0E5F2"/>
<dbReference type="EMBL" id="AGUD01000166">
    <property type="protein sequence ID" value="EHN11093.1"/>
    <property type="molecule type" value="Genomic_DNA"/>
</dbReference>
<dbReference type="Proteomes" id="UP000005143">
    <property type="component" value="Unassembled WGS sequence"/>
</dbReference>
<feature type="region of interest" description="Disordered" evidence="1">
    <location>
        <begin position="1"/>
        <end position="41"/>
    </location>
</feature>
<comment type="caution">
    <text evidence="2">The sequence shown here is derived from an EMBL/GenBank/DDBJ whole genome shotgun (WGS) entry which is preliminary data.</text>
</comment>
<evidence type="ECO:0000256" key="1">
    <source>
        <dbReference type="SAM" id="MobiDB-lite"/>
    </source>
</evidence>
<name>H0E5F2_9ACTN</name>
<sequence>MRPEPGDGDAIWLRASRPPAGAPLRPRSALPPGVTPIRIER</sequence>